<keyword evidence="8 10" id="KW-1015">Disulfide bond</keyword>
<comment type="subcellular location">
    <subcellularLocation>
        <location evidence="1 10">Secreted</location>
    </subcellularLocation>
</comment>
<dbReference type="InterPro" id="IPR000762">
    <property type="entry name" value="Midkine_heparin-bd_GF"/>
</dbReference>
<reference evidence="13" key="1">
    <citation type="submission" date="2025-08" db="UniProtKB">
        <authorList>
            <consortium name="Ensembl"/>
        </authorList>
    </citation>
    <scope>IDENTIFICATION</scope>
</reference>
<comment type="similarity">
    <text evidence="2 10">Belongs to the pleiotrophin family.</text>
</comment>
<feature type="domain" description="Pleiotrophin/Midkine N-terminal" evidence="12">
    <location>
        <begin position="24"/>
        <end position="80"/>
    </location>
</feature>
<dbReference type="PANTHER" id="PTHR13850:SF2">
    <property type="entry name" value="MIDKINE"/>
    <property type="match status" value="1"/>
</dbReference>
<evidence type="ECO:0000256" key="4">
    <source>
        <dbReference type="ARBA" id="ARBA00022525"/>
    </source>
</evidence>
<evidence type="ECO:0000313" key="14">
    <source>
        <dbReference type="Proteomes" id="UP000261540"/>
    </source>
</evidence>
<evidence type="ECO:0000256" key="3">
    <source>
        <dbReference type="ARBA" id="ARBA00022473"/>
    </source>
</evidence>
<feature type="signal peptide" evidence="10">
    <location>
        <begin position="1"/>
        <end position="22"/>
    </location>
</feature>
<evidence type="ECO:0000259" key="12">
    <source>
        <dbReference type="Pfam" id="PF05196"/>
    </source>
</evidence>
<keyword evidence="4 10" id="KW-0964">Secreted</keyword>
<keyword evidence="6 10" id="KW-0732">Signal</keyword>
<dbReference type="Pfam" id="PF01091">
    <property type="entry name" value="PTN_MK_C"/>
    <property type="match status" value="1"/>
</dbReference>
<keyword evidence="5 10" id="KW-0358">Heparin-binding</keyword>
<evidence type="ECO:0000256" key="9">
    <source>
        <dbReference type="ARBA" id="ARBA00023246"/>
    </source>
</evidence>
<evidence type="ECO:0000256" key="5">
    <source>
        <dbReference type="ARBA" id="ARBA00022674"/>
    </source>
</evidence>
<dbReference type="STRING" id="1676925.ENSPKIP00000017715"/>
<feature type="domain" description="Pleiotrophin/Midkine C-terminal" evidence="11">
    <location>
        <begin position="81"/>
        <end position="142"/>
    </location>
</feature>
<evidence type="ECO:0000256" key="10">
    <source>
        <dbReference type="RuleBase" id="RU369117"/>
    </source>
</evidence>
<dbReference type="Gene3D" id="2.20.60.10">
    <property type="entry name" value="Pleiotrophin/Midkine, N-terminal domain"/>
    <property type="match status" value="1"/>
</dbReference>
<organism evidence="13 14">
    <name type="scientific">Paramormyrops kingsleyae</name>
    <dbReference type="NCBI Taxonomy" id="1676925"/>
    <lineage>
        <taxon>Eukaryota</taxon>
        <taxon>Metazoa</taxon>
        <taxon>Chordata</taxon>
        <taxon>Craniata</taxon>
        <taxon>Vertebrata</taxon>
        <taxon>Euteleostomi</taxon>
        <taxon>Actinopterygii</taxon>
        <taxon>Neopterygii</taxon>
        <taxon>Teleostei</taxon>
        <taxon>Osteoglossocephala</taxon>
        <taxon>Osteoglossomorpha</taxon>
        <taxon>Osteoglossiformes</taxon>
        <taxon>Mormyridae</taxon>
        <taxon>Paramormyrops</taxon>
    </lineage>
</organism>
<evidence type="ECO:0000256" key="8">
    <source>
        <dbReference type="ARBA" id="ARBA00023157"/>
    </source>
</evidence>
<feature type="chain" id="PRO_5041519035" description="Midkine" evidence="10">
    <location>
        <begin position="23"/>
        <end position="145"/>
    </location>
</feature>
<reference evidence="13" key="2">
    <citation type="submission" date="2025-09" db="UniProtKB">
        <authorList>
            <consortium name="Ensembl"/>
        </authorList>
    </citation>
    <scope>IDENTIFICATION</scope>
</reference>
<keyword evidence="3" id="KW-0217">Developmental protein</keyword>
<accession>A0A3B3RIQ9</accession>
<dbReference type="FunFam" id="2.30.90.10:FF:000001">
    <property type="entry name" value="Pleiotrophin"/>
    <property type="match status" value="1"/>
</dbReference>
<dbReference type="GO" id="GO:0051781">
    <property type="term" value="P:positive regulation of cell division"/>
    <property type="evidence" value="ECO:0007669"/>
    <property type="project" value="UniProtKB-UniRule"/>
</dbReference>
<dbReference type="PANTHER" id="PTHR13850">
    <property type="entry name" value="PLEIOTROPHIN FAMILY MEMBER"/>
    <property type="match status" value="1"/>
</dbReference>
<dbReference type="GO" id="GO:0008083">
    <property type="term" value="F:growth factor activity"/>
    <property type="evidence" value="ECO:0007669"/>
    <property type="project" value="UniProtKB-UniRule"/>
</dbReference>
<dbReference type="InterPro" id="IPR020090">
    <property type="entry name" value="PTN/MK_C_dom"/>
</dbReference>
<keyword evidence="7 10" id="KW-0339">Growth factor</keyword>
<dbReference type="OrthoDB" id="8818336at2759"/>
<dbReference type="Pfam" id="PF05196">
    <property type="entry name" value="PTN_MK_N"/>
    <property type="match status" value="1"/>
</dbReference>
<name>A0A3B3RIQ9_9TELE</name>
<evidence type="ECO:0000256" key="1">
    <source>
        <dbReference type="ARBA" id="ARBA00004613"/>
    </source>
</evidence>
<evidence type="ECO:0000313" key="13">
    <source>
        <dbReference type="Ensembl" id="ENSPKIP00000017715.1"/>
    </source>
</evidence>
<dbReference type="AlphaFoldDB" id="A0A3B3RIQ9"/>
<keyword evidence="9 10" id="KW-0497">Mitogen</keyword>
<dbReference type="PRINTS" id="PR00269">
    <property type="entry name" value="PTNMIDKINE"/>
</dbReference>
<sequence length="145" mass="15650">MRGVFPMSAVLLVAMMVVATEAGKNKKEKATKTTSDCTEWQYGSCVPNIGDCGVGVRVGTCNDQTKKLKCKVPCNWKKDFGADCKYKFGSWGECDAATGTKNRSGTLKKVLYNAECQTTIKVSKPCPPKVKTNAKAGKKGRGKEV</sequence>
<keyword evidence="14" id="KW-1185">Reference proteome</keyword>
<dbReference type="Ensembl" id="ENSPKIT00000042231.1">
    <property type="protein sequence ID" value="ENSPKIP00000017715.1"/>
    <property type="gene ID" value="ENSPKIG00000003516.1"/>
</dbReference>
<dbReference type="Proteomes" id="UP000261540">
    <property type="component" value="Unplaced"/>
</dbReference>
<dbReference type="InterPro" id="IPR038130">
    <property type="entry name" value="PTN/MK_C_dom_sf"/>
</dbReference>
<dbReference type="Gene3D" id="2.30.90.10">
    <property type="entry name" value="Heparin-binding Growth Factor, Midkine, Chain A- C-terminal Domain"/>
    <property type="match status" value="1"/>
</dbReference>
<evidence type="ECO:0000256" key="2">
    <source>
        <dbReference type="ARBA" id="ARBA00005403"/>
    </source>
</evidence>
<evidence type="ECO:0000259" key="11">
    <source>
        <dbReference type="Pfam" id="PF01091"/>
    </source>
</evidence>
<dbReference type="SUPFAM" id="SSF57288">
    <property type="entry name" value="Midkine"/>
    <property type="match status" value="2"/>
</dbReference>
<dbReference type="InterPro" id="IPR037122">
    <property type="entry name" value="PTN/MK_N_dom_sf"/>
</dbReference>
<evidence type="ECO:0000256" key="7">
    <source>
        <dbReference type="ARBA" id="ARBA00023030"/>
    </source>
</evidence>
<dbReference type="GO" id="GO:0008201">
    <property type="term" value="F:heparin binding"/>
    <property type="evidence" value="ECO:0007669"/>
    <property type="project" value="UniProtKB-UniRule"/>
</dbReference>
<dbReference type="InterPro" id="IPR020091">
    <property type="entry name" value="PTN/MK_diS_sf"/>
</dbReference>
<dbReference type="GO" id="GO:0005576">
    <property type="term" value="C:extracellular region"/>
    <property type="evidence" value="ECO:0007669"/>
    <property type="project" value="UniProtKB-SubCell"/>
</dbReference>
<proteinExistence type="inferred from homology"/>
<comment type="function">
    <text evidence="10">Secreted protein that functions as cytokine and growth factor and mediates its signal through cell-surface proteoglycan and non-proteoglycan receptors. Regulates many processes like inflammatory response, cell proliferation, cell adhesion, cell growth, cell survival, tissue regeneration, cell differentiation and cell migration.</text>
</comment>
<evidence type="ECO:0000256" key="6">
    <source>
        <dbReference type="ARBA" id="ARBA00022729"/>
    </source>
</evidence>
<dbReference type="SMART" id="SM00193">
    <property type="entry name" value="PTN"/>
    <property type="match status" value="1"/>
</dbReference>
<protein>
    <recommendedName>
        <fullName evidence="10">Midkine</fullName>
        <shortName evidence="10">MK</shortName>
    </recommendedName>
</protein>
<dbReference type="FunFam" id="2.20.60.10:FF:000002">
    <property type="entry name" value="Midkine a"/>
    <property type="match status" value="1"/>
</dbReference>
<dbReference type="InterPro" id="IPR020089">
    <property type="entry name" value="PTN/MK_N_dom"/>
</dbReference>
<dbReference type="GeneTree" id="ENSGT00390000007640"/>